<keyword evidence="1" id="KW-0472">Membrane</keyword>
<reference evidence="2" key="1">
    <citation type="journal article" date="2020" name="Stud. Mycol.">
        <title>101 Dothideomycetes genomes: a test case for predicting lifestyles and emergence of pathogens.</title>
        <authorList>
            <person name="Haridas S."/>
            <person name="Albert R."/>
            <person name="Binder M."/>
            <person name="Bloem J."/>
            <person name="Labutti K."/>
            <person name="Salamov A."/>
            <person name="Andreopoulos B."/>
            <person name="Baker S."/>
            <person name="Barry K."/>
            <person name="Bills G."/>
            <person name="Bluhm B."/>
            <person name="Cannon C."/>
            <person name="Castanera R."/>
            <person name="Culley D."/>
            <person name="Daum C."/>
            <person name="Ezra D."/>
            <person name="Gonzalez J."/>
            <person name="Henrissat B."/>
            <person name="Kuo A."/>
            <person name="Liang C."/>
            <person name="Lipzen A."/>
            <person name="Lutzoni F."/>
            <person name="Magnuson J."/>
            <person name="Mondo S."/>
            <person name="Nolan M."/>
            <person name="Ohm R."/>
            <person name="Pangilinan J."/>
            <person name="Park H.-J."/>
            <person name="Ramirez L."/>
            <person name="Alfaro M."/>
            <person name="Sun H."/>
            <person name="Tritt A."/>
            <person name="Yoshinaga Y."/>
            <person name="Zwiers L.-H."/>
            <person name="Turgeon B."/>
            <person name="Goodwin S."/>
            <person name="Spatafora J."/>
            <person name="Crous P."/>
            <person name="Grigoriev I."/>
        </authorList>
    </citation>
    <scope>NUCLEOTIDE SEQUENCE</scope>
    <source>
        <strain evidence="2">CBS 627.86</strain>
    </source>
</reference>
<protein>
    <submittedName>
        <fullName evidence="2">Uncharacterized protein</fullName>
    </submittedName>
</protein>
<dbReference type="AlphaFoldDB" id="A0A6A5ZIH3"/>
<feature type="transmembrane region" description="Helical" evidence="1">
    <location>
        <begin position="192"/>
        <end position="213"/>
    </location>
</feature>
<accession>A0A6A5ZIH3</accession>
<evidence type="ECO:0000313" key="3">
    <source>
        <dbReference type="Proteomes" id="UP000799770"/>
    </source>
</evidence>
<name>A0A6A5ZIH3_9PLEO</name>
<dbReference type="OrthoDB" id="5342924at2759"/>
<organism evidence="2 3">
    <name type="scientific">Lophiotrema nucula</name>
    <dbReference type="NCBI Taxonomy" id="690887"/>
    <lineage>
        <taxon>Eukaryota</taxon>
        <taxon>Fungi</taxon>
        <taxon>Dikarya</taxon>
        <taxon>Ascomycota</taxon>
        <taxon>Pezizomycotina</taxon>
        <taxon>Dothideomycetes</taxon>
        <taxon>Pleosporomycetidae</taxon>
        <taxon>Pleosporales</taxon>
        <taxon>Lophiotremataceae</taxon>
        <taxon>Lophiotrema</taxon>
    </lineage>
</organism>
<feature type="transmembrane region" description="Helical" evidence="1">
    <location>
        <begin position="155"/>
        <end position="172"/>
    </location>
</feature>
<dbReference type="Proteomes" id="UP000799770">
    <property type="component" value="Unassembled WGS sequence"/>
</dbReference>
<proteinExistence type="predicted"/>
<gene>
    <name evidence="2" type="ORF">BDV96DRAFT_597083</name>
</gene>
<keyword evidence="3" id="KW-1185">Reference proteome</keyword>
<keyword evidence="1" id="KW-0812">Transmembrane</keyword>
<evidence type="ECO:0000256" key="1">
    <source>
        <dbReference type="SAM" id="Phobius"/>
    </source>
</evidence>
<dbReference type="EMBL" id="ML977317">
    <property type="protein sequence ID" value="KAF2118218.1"/>
    <property type="molecule type" value="Genomic_DNA"/>
</dbReference>
<feature type="transmembrane region" description="Helical" evidence="1">
    <location>
        <begin position="77"/>
        <end position="102"/>
    </location>
</feature>
<evidence type="ECO:0000313" key="2">
    <source>
        <dbReference type="EMBL" id="KAF2118218.1"/>
    </source>
</evidence>
<sequence>MYKAVRTKDQDRSESVDLTLLDHESQYGSTISDHLPGNGPIPRTLQAQYEPPWIEILLRALGLGLSGMRRPKLLSSLTLITHVVPIAVVIVLISLNAHGYYIGGELAGASGYDDLKFSGLQFAAKLHELLMQASLSLVVVSFIRHELVFGEGIPFGAVFGSLQFSNIAYLWSKEFAGTIKAPYRNWIKKYRLAVLLVVGAVLAVTVRPSSAIVMRPRSDLWPAGGTSFYINATRDQIWPSFLDDSAIPSQCANVSLDMDSLSDAWYTLSDGLLPFLPSLTDNTPTPELFGVMSNLADAVSEVGRLWINAAVGTHLIPHWKYSQRFRWRKNVVYTIDNIFQPVTFAWCSTLRQYDQSNPSSPQFVIPLMETGCTERPRVQSVHNTTWLAELNAYLNATSPTLRFVDLPFEEFGLNTVGALIVLPDSWSGGKNIIAESGLTVFQTLLDTIPGLYAERWEDDKEFVTPIMESIISILLTNGLARTGASAMLQGTLRGCSSTGCTETSEDGQGAWCEEILPKGQFGYGGNIYDLPAGTDTSKMTQFTTKINIEGYAYNFKGTSILLSSIVLAVYAMIAAIHIGFTFWTGLTPQAWDTVSEVTALAMQSQPSRILKNTCAGIETTTLFTHIVKVVQTGENGEHLELDFGDALDEMKRLLVPNEFYE</sequence>
<keyword evidence="1" id="KW-1133">Transmembrane helix</keyword>
<feature type="transmembrane region" description="Helical" evidence="1">
    <location>
        <begin position="560"/>
        <end position="583"/>
    </location>
</feature>